<keyword evidence="5 8" id="KW-0067">ATP-binding</keyword>
<dbReference type="Pfam" id="PF00308">
    <property type="entry name" value="Bac_DnaA"/>
    <property type="match status" value="1"/>
</dbReference>
<comment type="similarity">
    <text evidence="1 8 11">Belongs to the DnaA family.</text>
</comment>
<feature type="binding site" evidence="8">
    <location>
        <position position="203"/>
    </location>
    <ligand>
        <name>ATP</name>
        <dbReference type="ChEBI" id="CHEBI:30616"/>
    </ligand>
</feature>
<comment type="caution">
    <text evidence="8">Lacks conserved residue(s) required for the propagation of feature annotation.</text>
</comment>
<comment type="caution">
    <text evidence="15">The sequence shown here is derived from an EMBL/GenBank/DDBJ whole genome shotgun (WGS) entry which is preliminary data.</text>
</comment>
<evidence type="ECO:0000256" key="12">
    <source>
        <dbReference type="SAM" id="MobiDB-lite"/>
    </source>
</evidence>
<sequence length="493" mass="55429">METAYEATLSSPTPDARDLESSTPVLEVLPSPWERICTILLKKLGKDNYTRCFSGTTARISDDHRVTVHVPNPIHQLLIESNFSGTFADAVAQVLGAAASIHYEVASEPLRPLPADASLEKKAARVISTRNHSDERASPHVHDDSLSIRSFSDAGLNAKFNFDSFVVGSNCSYSAAVARAVAEKPGRIYNPLFFHGPTGLGKTHLMQAIGQEVLMRKKRAVVRYVTSEQFTNEYVEAIKKQTFSQFRQKYRKVDVLLIDDVQFFAGKDSTQEEFFHTFNELFNSQKQIVLASDRPPGDIKDLEARLVSRFEWGLTTQIQVPDFETRVAILRRKMNDYNVTLEPWILEFIGQRIRTNIRRLEGALMRVAAHVSLEGHIANDAALAQLLHDVIDEEPAKSVTVDRVQRAVATEYDLRVSDLTGPRRPKNIAEARQVAMYLTRHMVKLPLIQIGEEFGGRDHGTVIHACKVISSRMSETVEFRSMVDRLQSKLLEA</sequence>
<evidence type="ECO:0000256" key="4">
    <source>
        <dbReference type="ARBA" id="ARBA00022741"/>
    </source>
</evidence>
<dbReference type="OrthoDB" id="9807019at2"/>
<keyword evidence="7 8" id="KW-0238">DNA-binding</keyword>
<feature type="domain" description="AAA+ ATPase" evidence="13">
    <location>
        <begin position="188"/>
        <end position="319"/>
    </location>
</feature>
<evidence type="ECO:0000256" key="2">
    <source>
        <dbReference type="ARBA" id="ARBA00022490"/>
    </source>
</evidence>
<accession>A0A512M954</accession>
<comment type="domain">
    <text evidence="8">Domain I is involved in oligomerization and binding regulators, domain II is flexibile and of varying length in different bacteria, domain III forms the AAA+ region, while domain IV binds dsDNA.</text>
</comment>
<proteinExistence type="inferred from homology"/>
<comment type="subunit">
    <text evidence="8">Oligomerizes as a right-handed, spiral filament on DNA at oriC.</text>
</comment>
<dbReference type="Gene3D" id="3.40.50.300">
    <property type="entry name" value="P-loop containing nucleotide triphosphate hydrolases"/>
    <property type="match status" value="1"/>
</dbReference>
<dbReference type="SUPFAM" id="SSF48295">
    <property type="entry name" value="TrpR-like"/>
    <property type="match status" value="1"/>
</dbReference>
<evidence type="ECO:0000259" key="14">
    <source>
        <dbReference type="SMART" id="SM00760"/>
    </source>
</evidence>
<dbReference type="Pfam" id="PF08299">
    <property type="entry name" value="Bac_DnaA_C"/>
    <property type="match status" value="1"/>
</dbReference>
<dbReference type="CDD" id="cd00009">
    <property type="entry name" value="AAA"/>
    <property type="match status" value="1"/>
</dbReference>
<evidence type="ECO:0000313" key="16">
    <source>
        <dbReference type="Proteomes" id="UP000321577"/>
    </source>
</evidence>
<evidence type="ECO:0000256" key="5">
    <source>
        <dbReference type="ARBA" id="ARBA00022840"/>
    </source>
</evidence>
<evidence type="ECO:0000313" key="15">
    <source>
        <dbReference type="EMBL" id="GEP42881.1"/>
    </source>
</evidence>
<evidence type="ECO:0000256" key="7">
    <source>
        <dbReference type="ARBA" id="ARBA00023125"/>
    </source>
</evidence>
<feature type="region of interest" description="Domain III, AAA+ region" evidence="8">
    <location>
        <begin position="155"/>
        <end position="371"/>
    </location>
</feature>
<dbReference type="SUPFAM" id="SSF52540">
    <property type="entry name" value="P-loop containing nucleoside triphosphate hydrolases"/>
    <property type="match status" value="1"/>
</dbReference>
<evidence type="ECO:0000256" key="9">
    <source>
        <dbReference type="NCBIfam" id="TIGR00362"/>
    </source>
</evidence>
<dbReference type="CDD" id="cd06571">
    <property type="entry name" value="Bac_DnaA_C"/>
    <property type="match status" value="1"/>
</dbReference>
<dbReference type="PRINTS" id="PR00051">
    <property type="entry name" value="DNAA"/>
</dbReference>
<dbReference type="InterPro" id="IPR027417">
    <property type="entry name" value="P-loop_NTPase"/>
</dbReference>
<evidence type="ECO:0000256" key="6">
    <source>
        <dbReference type="ARBA" id="ARBA00023121"/>
    </source>
</evidence>
<evidence type="ECO:0000256" key="8">
    <source>
        <dbReference type="HAMAP-Rule" id="MF_00377"/>
    </source>
</evidence>
<dbReference type="EMBL" id="BKAG01000013">
    <property type="protein sequence ID" value="GEP42881.1"/>
    <property type="molecule type" value="Genomic_DNA"/>
</dbReference>
<dbReference type="RefSeq" id="WP_146850467.1">
    <property type="nucleotide sequence ID" value="NZ_BKAG01000013.1"/>
</dbReference>
<dbReference type="InterPro" id="IPR001957">
    <property type="entry name" value="Chromosome_initiator_DnaA"/>
</dbReference>
<name>A0A512M954_9BACT</name>
<feature type="region of interest" description="Disordered" evidence="12">
    <location>
        <begin position="1"/>
        <end position="22"/>
    </location>
</feature>
<dbReference type="Gene3D" id="3.30.300.180">
    <property type="match status" value="1"/>
</dbReference>
<dbReference type="GO" id="GO:0006275">
    <property type="term" value="P:regulation of DNA replication"/>
    <property type="evidence" value="ECO:0007669"/>
    <property type="project" value="UniProtKB-UniRule"/>
</dbReference>
<dbReference type="InterPro" id="IPR013159">
    <property type="entry name" value="DnaA_C"/>
</dbReference>
<evidence type="ECO:0000259" key="13">
    <source>
        <dbReference type="SMART" id="SM00382"/>
    </source>
</evidence>
<keyword evidence="6 8" id="KW-0446">Lipid-binding</keyword>
<dbReference type="NCBIfam" id="TIGR00362">
    <property type="entry name" value="DnaA"/>
    <property type="match status" value="1"/>
</dbReference>
<evidence type="ECO:0000256" key="11">
    <source>
        <dbReference type="RuleBase" id="RU004227"/>
    </source>
</evidence>
<dbReference type="SMART" id="SM00382">
    <property type="entry name" value="AAA"/>
    <property type="match status" value="1"/>
</dbReference>
<comment type="subcellular location">
    <subcellularLocation>
        <location evidence="8">Cytoplasm</location>
    </subcellularLocation>
</comment>
<organism evidence="15 16">
    <name type="scientific">Brevifollis gellanilyticus</name>
    <dbReference type="NCBI Taxonomy" id="748831"/>
    <lineage>
        <taxon>Bacteria</taxon>
        <taxon>Pseudomonadati</taxon>
        <taxon>Verrucomicrobiota</taxon>
        <taxon>Verrucomicrobiia</taxon>
        <taxon>Verrucomicrobiales</taxon>
        <taxon>Verrucomicrobiaceae</taxon>
    </lineage>
</organism>
<evidence type="ECO:0000256" key="1">
    <source>
        <dbReference type="ARBA" id="ARBA00006583"/>
    </source>
</evidence>
<dbReference type="HAMAP" id="MF_00377">
    <property type="entry name" value="DnaA_bact"/>
    <property type="match status" value="1"/>
</dbReference>
<dbReference type="GO" id="GO:0008289">
    <property type="term" value="F:lipid binding"/>
    <property type="evidence" value="ECO:0007669"/>
    <property type="project" value="UniProtKB-KW"/>
</dbReference>
<dbReference type="GO" id="GO:0005886">
    <property type="term" value="C:plasma membrane"/>
    <property type="evidence" value="ECO:0007669"/>
    <property type="project" value="TreeGrafter"/>
</dbReference>
<dbReference type="AlphaFoldDB" id="A0A512M954"/>
<dbReference type="InterPro" id="IPR020591">
    <property type="entry name" value="Chromosome_initiator_DnaA-like"/>
</dbReference>
<feature type="region of interest" description="Domain I, interacts with DnaA modulators" evidence="8">
    <location>
        <begin position="1"/>
        <end position="124"/>
    </location>
</feature>
<feature type="domain" description="Chromosomal replication initiator DnaA C-terminal" evidence="14">
    <location>
        <begin position="400"/>
        <end position="469"/>
    </location>
</feature>
<dbReference type="GO" id="GO:0003688">
    <property type="term" value="F:DNA replication origin binding"/>
    <property type="evidence" value="ECO:0007669"/>
    <property type="project" value="UniProtKB-UniRule"/>
</dbReference>
<gene>
    <name evidence="8 15" type="primary">dnaA</name>
    <name evidence="15" type="ORF">BGE01nite_21720</name>
</gene>
<dbReference type="FunFam" id="3.40.50.300:FF:000668">
    <property type="entry name" value="Chromosomal replication initiator protein DnaA"/>
    <property type="match status" value="1"/>
</dbReference>
<dbReference type="Gene3D" id="1.10.8.60">
    <property type="match status" value="1"/>
</dbReference>
<dbReference type="Gene3D" id="1.10.1750.10">
    <property type="match status" value="1"/>
</dbReference>
<keyword evidence="4 8" id="KW-0547">Nucleotide-binding</keyword>
<feature type="region of interest" description="Domain IV, binds dsDNA" evidence="8">
    <location>
        <begin position="372"/>
        <end position="493"/>
    </location>
</feature>
<dbReference type="InterPro" id="IPR003593">
    <property type="entry name" value="AAA+_ATPase"/>
</dbReference>
<keyword evidence="3 8" id="KW-0235">DNA replication</keyword>
<dbReference type="InterPro" id="IPR038454">
    <property type="entry name" value="DnaA_N_sf"/>
</dbReference>
<dbReference type="SMART" id="SM00760">
    <property type="entry name" value="Bac_DnaA_C"/>
    <property type="match status" value="1"/>
</dbReference>
<keyword evidence="16" id="KW-1185">Reference proteome</keyword>
<evidence type="ECO:0000256" key="10">
    <source>
        <dbReference type="RuleBase" id="RU000577"/>
    </source>
</evidence>
<comment type="function">
    <text evidence="8 10">Plays an essential role in the initiation and regulation of chromosomal replication. ATP-DnaA binds to the origin of replication (oriC) to initiate formation of the DNA replication initiation complex once per cell cycle. Binds the DnaA box (a 9 base pair repeat at the origin) and separates the double-stranded (ds)DNA. Forms a right-handed helical filament on oriC DNA; dsDNA binds to the exterior of the filament while single-stranded (ss)DNA is stabiized in the filament's interior. The ATP-DnaA-oriC complex binds and stabilizes one strand of the AT-rich DNA unwinding element (DUE), permitting loading of DNA polymerase. After initiation quickly degrades to an ADP-DnaA complex that is not apt for DNA replication. Binds acidic phospholipids.</text>
</comment>
<dbReference type="InterPro" id="IPR013317">
    <property type="entry name" value="DnaA_dom"/>
</dbReference>
<dbReference type="GO" id="GO:0005737">
    <property type="term" value="C:cytoplasm"/>
    <property type="evidence" value="ECO:0007669"/>
    <property type="project" value="UniProtKB-SubCell"/>
</dbReference>
<feature type="binding site" evidence="8">
    <location>
        <position position="201"/>
    </location>
    <ligand>
        <name>ATP</name>
        <dbReference type="ChEBI" id="CHEBI:30616"/>
    </ligand>
</feature>
<dbReference type="GO" id="GO:0005524">
    <property type="term" value="F:ATP binding"/>
    <property type="evidence" value="ECO:0007669"/>
    <property type="project" value="UniProtKB-UniRule"/>
</dbReference>
<reference evidence="15 16" key="1">
    <citation type="submission" date="2019-07" db="EMBL/GenBank/DDBJ databases">
        <title>Whole genome shotgun sequence of Brevifollis gellanilyticus NBRC 108608.</title>
        <authorList>
            <person name="Hosoyama A."/>
            <person name="Uohara A."/>
            <person name="Ohji S."/>
            <person name="Ichikawa N."/>
        </authorList>
    </citation>
    <scope>NUCLEOTIDE SEQUENCE [LARGE SCALE GENOMIC DNA]</scope>
    <source>
        <strain evidence="15 16">NBRC 108608</strain>
    </source>
</reference>
<evidence type="ECO:0000256" key="3">
    <source>
        <dbReference type="ARBA" id="ARBA00022705"/>
    </source>
</evidence>
<keyword evidence="2 8" id="KW-0963">Cytoplasm</keyword>
<feature type="binding site" evidence="8">
    <location>
        <position position="202"/>
    </location>
    <ligand>
        <name>ATP</name>
        <dbReference type="ChEBI" id="CHEBI:30616"/>
    </ligand>
</feature>
<dbReference type="PANTHER" id="PTHR30050">
    <property type="entry name" value="CHROMOSOMAL REPLICATION INITIATOR PROTEIN DNAA"/>
    <property type="match status" value="1"/>
</dbReference>
<dbReference type="Proteomes" id="UP000321577">
    <property type="component" value="Unassembled WGS sequence"/>
</dbReference>
<dbReference type="InterPro" id="IPR010921">
    <property type="entry name" value="Trp_repressor/repl_initiator"/>
</dbReference>
<protein>
    <recommendedName>
        <fullName evidence="8 9">Chromosomal replication initiator protein DnaA</fullName>
    </recommendedName>
</protein>
<feature type="binding site" evidence="8">
    <location>
        <position position="199"/>
    </location>
    <ligand>
        <name>ATP</name>
        <dbReference type="ChEBI" id="CHEBI:30616"/>
    </ligand>
</feature>
<dbReference type="GO" id="GO:0006270">
    <property type="term" value="P:DNA replication initiation"/>
    <property type="evidence" value="ECO:0007669"/>
    <property type="project" value="UniProtKB-UniRule"/>
</dbReference>
<dbReference type="PANTHER" id="PTHR30050:SF2">
    <property type="entry name" value="CHROMOSOMAL REPLICATION INITIATOR PROTEIN DNAA"/>
    <property type="match status" value="1"/>
</dbReference>